<dbReference type="Gene3D" id="2.40.170.20">
    <property type="entry name" value="TonB-dependent receptor, beta-barrel domain"/>
    <property type="match status" value="1"/>
</dbReference>
<feature type="chain" id="PRO_5018253329" evidence="13">
    <location>
        <begin position="23"/>
        <end position="738"/>
    </location>
</feature>
<proteinExistence type="inferred from homology"/>
<evidence type="ECO:0000256" key="6">
    <source>
        <dbReference type="ARBA" id="ARBA00022729"/>
    </source>
</evidence>
<dbReference type="EMBL" id="RKQP01000001">
    <property type="protein sequence ID" value="RPE86123.1"/>
    <property type="molecule type" value="Genomic_DNA"/>
</dbReference>
<evidence type="ECO:0000256" key="11">
    <source>
        <dbReference type="PROSITE-ProRule" id="PRU01360"/>
    </source>
</evidence>
<dbReference type="InterPro" id="IPR012910">
    <property type="entry name" value="Plug_dom"/>
</dbReference>
<dbReference type="CDD" id="cd01347">
    <property type="entry name" value="ligand_gated_channel"/>
    <property type="match status" value="1"/>
</dbReference>
<keyword evidence="9 16" id="KW-0675">Receptor</keyword>
<keyword evidence="3 11" id="KW-0813">Transport</keyword>
<reference evidence="16 17" key="1">
    <citation type="submission" date="2018-11" db="EMBL/GenBank/DDBJ databases">
        <title>Genomic Encyclopedia of Type Strains, Phase IV (KMG-IV): sequencing the most valuable type-strain genomes for metagenomic binning, comparative biology and taxonomic classification.</title>
        <authorList>
            <person name="Goeker M."/>
        </authorList>
    </citation>
    <scope>NUCLEOTIDE SEQUENCE [LARGE SCALE GENOMIC DNA]</scope>
    <source>
        <strain evidence="16 17">DSM 27238</strain>
    </source>
</reference>
<name>A0A3N4VXM6_9PAST</name>
<dbReference type="Pfam" id="PF07715">
    <property type="entry name" value="Plug"/>
    <property type="match status" value="1"/>
</dbReference>
<feature type="domain" description="TonB-dependent receptor-like beta-barrel" evidence="14">
    <location>
        <begin position="269"/>
        <end position="685"/>
    </location>
</feature>
<dbReference type="PROSITE" id="PS52016">
    <property type="entry name" value="TONB_DEPENDENT_REC_3"/>
    <property type="match status" value="1"/>
</dbReference>
<evidence type="ECO:0000256" key="8">
    <source>
        <dbReference type="ARBA" id="ARBA00023136"/>
    </source>
</evidence>
<dbReference type="InterPro" id="IPR036942">
    <property type="entry name" value="Beta-barrel_TonB_sf"/>
</dbReference>
<sequence length="738" mass="80945">MFQKNYLAVVIASVCSVATVSAESEVILPEIKVVVSSDDIQVDSMKVTKTEIERKQPRDLKALFADQLDVQVNDLQGSRSGNAGINIRGLEGNRVGMTIDGVPLPEAQDNKLFVTFGQDVGSGNTIEPMALRSATVTYSGSNNSLSGSVGFATLEPSDLIKNGNVGGFVATGYDSVDNSVYGSVGGAAKNDRYEGLVVATGRFGHETENKGTVGGEGPARTKADPADYKNNYVLVKNAYQVNDENKLKLTFEHQQKIKDSDVLSSAVLNSRTGPVPAMFNTDESRRARVSLEHEYISDTGIVQEANTHIYYQNANTLGYRNKPTKRTENSAVKDQSIGVSSDLVSKIDTAIPQSLHYGFSYQYSRLKNDINCPECSHPPYSTFIIDPSADIKQHKTHLYLEDEITLGDVVITPHVGVLNYRSNPSKSGHQQAASELIEVKNQNHTVFLPKFAINWKVLDAFEPYFQYSRGVKTPSSQELTSSFGHSGSYFLPNGQAGQYKYALVGNPNLRPELADNFSLGIKGRNDAVQYNVSGYYNKYRNFITTVNENTAGYSPLMQYANLEKAKIYGVTADAKVRVYGDFFVSGGVAYSKGTSQNSGEKAPINTIQPLKLKAGLGYEGETFGADIRLTHVSVKKDKDINIPAQETNPHSSAFYNPTRTVNLVDLGVYWKPVTNLMFTANLNNVFNKKYWNWADVSRFAVQKSSGGAGDTSMILNKDNADRYSAPGRNFNVGLRYEF</sequence>
<evidence type="ECO:0000313" key="16">
    <source>
        <dbReference type="EMBL" id="RPE86123.1"/>
    </source>
</evidence>
<dbReference type="RefSeq" id="WP_124210675.1">
    <property type="nucleotide sequence ID" value="NZ_CP016615.1"/>
</dbReference>
<evidence type="ECO:0000256" key="1">
    <source>
        <dbReference type="ARBA" id="ARBA00004571"/>
    </source>
</evidence>
<evidence type="ECO:0000256" key="10">
    <source>
        <dbReference type="ARBA" id="ARBA00023237"/>
    </source>
</evidence>
<dbReference type="InterPro" id="IPR037066">
    <property type="entry name" value="Plug_dom_sf"/>
</dbReference>
<dbReference type="SUPFAM" id="SSF56935">
    <property type="entry name" value="Porins"/>
    <property type="match status" value="1"/>
</dbReference>
<evidence type="ECO:0000256" key="13">
    <source>
        <dbReference type="SAM" id="SignalP"/>
    </source>
</evidence>
<evidence type="ECO:0000259" key="15">
    <source>
        <dbReference type="Pfam" id="PF07715"/>
    </source>
</evidence>
<evidence type="ECO:0000256" key="12">
    <source>
        <dbReference type="RuleBase" id="RU003357"/>
    </source>
</evidence>
<evidence type="ECO:0000256" key="4">
    <source>
        <dbReference type="ARBA" id="ARBA00022452"/>
    </source>
</evidence>
<dbReference type="AlphaFoldDB" id="A0A3N4VXM6"/>
<dbReference type="InterPro" id="IPR000531">
    <property type="entry name" value="Beta-barrel_TonB"/>
</dbReference>
<keyword evidence="6 13" id="KW-0732">Signal</keyword>
<dbReference type="GO" id="GO:0009279">
    <property type="term" value="C:cell outer membrane"/>
    <property type="evidence" value="ECO:0007669"/>
    <property type="project" value="UniProtKB-SubCell"/>
</dbReference>
<evidence type="ECO:0000256" key="9">
    <source>
        <dbReference type="ARBA" id="ARBA00023170"/>
    </source>
</evidence>
<dbReference type="InterPro" id="IPR039426">
    <property type="entry name" value="TonB-dep_rcpt-like"/>
</dbReference>
<dbReference type="InterPro" id="IPR010949">
    <property type="entry name" value="TonB_Hb/transfer/lactofer_rcpt"/>
</dbReference>
<dbReference type="PANTHER" id="PTHR30069:SF29">
    <property type="entry name" value="HEMOGLOBIN AND HEMOGLOBIN-HAPTOGLOBIN-BINDING PROTEIN 1-RELATED"/>
    <property type="match status" value="1"/>
</dbReference>
<evidence type="ECO:0000256" key="3">
    <source>
        <dbReference type="ARBA" id="ARBA00022448"/>
    </source>
</evidence>
<evidence type="ECO:0000256" key="7">
    <source>
        <dbReference type="ARBA" id="ARBA00023077"/>
    </source>
</evidence>
<comment type="similarity">
    <text evidence="2">Belongs to the TonB-dependent receptor family. Hemoglobin/haptoglobin binding protein subfamily.</text>
</comment>
<feature type="domain" description="TonB-dependent receptor plug" evidence="15">
    <location>
        <begin position="46"/>
        <end position="149"/>
    </location>
</feature>
<dbReference type="NCBIfam" id="TIGR01786">
    <property type="entry name" value="TonB-hemlactrns"/>
    <property type="match status" value="1"/>
</dbReference>
<organism evidence="16 17">
    <name type="scientific">Vespertiliibacter pulmonis</name>
    <dbReference type="NCBI Taxonomy" id="1443036"/>
    <lineage>
        <taxon>Bacteria</taxon>
        <taxon>Pseudomonadati</taxon>
        <taxon>Pseudomonadota</taxon>
        <taxon>Gammaproteobacteria</taxon>
        <taxon>Pasteurellales</taxon>
        <taxon>Pasteurellaceae</taxon>
        <taxon>Vespertiliibacter</taxon>
    </lineage>
</organism>
<dbReference type="Pfam" id="PF00593">
    <property type="entry name" value="TonB_dep_Rec_b-barrel"/>
    <property type="match status" value="1"/>
</dbReference>
<feature type="signal peptide" evidence="13">
    <location>
        <begin position="1"/>
        <end position="22"/>
    </location>
</feature>
<comment type="caution">
    <text evidence="16">The sequence shown here is derived from an EMBL/GenBank/DDBJ whole genome shotgun (WGS) entry which is preliminary data.</text>
</comment>
<keyword evidence="10 11" id="KW-0998">Cell outer membrane</keyword>
<accession>A0A3N4VXM6</accession>
<dbReference type="GO" id="GO:0044718">
    <property type="term" value="P:siderophore transmembrane transport"/>
    <property type="evidence" value="ECO:0007669"/>
    <property type="project" value="TreeGrafter"/>
</dbReference>
<keyword evidence="4 11" id="KW-1134">Transmembrane beta strand</keyword>
<dbReference type="Proteomes" id="UP000281691">
    <property type="component" value="Unassembled WGS sequence"/>
</dbReference>
<evidence type="ECO:0000256" key="5">
    <source>
        <dbReference type="ARBA" id="ARBA00022692"/>
    </source>
</evidence>
<dbReference type="OrthoDB" id="9764669at2"/>
<keyword evidence="7 12" id="KW-0798">TonB box</keyword>
<keyword evidence="8 11" id="KW-0472">Membrane</keyword>
<keyword evidence="5 11" id="KW-0812">Transmembrane</keyword>
<dbReference type="Gene3D" id="2.170.130.10">
    <property type="entry name" value="TonB-dependent receptor, plug domain"/>
    <property type="match status" value="1"/>
</dbReference>
<evidence type="ECO:0000259" key="14">
    <source>
        <dbReference type="Pfam" id="PF00593"/>
    </source>
</evidence>
<dbReference type="GO" id="GO:0015344">
    <property type="term" value="F:siderophore uptake transmembrane transporter activity"/>
    <property type="evidence" value="ECO:0007669"/>
    <property type="project" value="TreeGrafter"/>
</dbReference>
<gene>
    <name evidence="16" type="ORF">EDC46_0516</name>
</gene>
<keyword evidence="17" id="KW-1185">Reference proteome</keyword>
<protein>
    <submittedName>
        <fullName evidence="16">Hemoglobin/transferrin/lactoferrin receptor protein</fullName>
    </submittedName>
</protein>
<evidence type="ECO:0000256" key="2">
    <source>
        <dbReference type="ARBA" id="ARBA00008143"/>
    </source>
</evidence>
<dbReference type="PANTHER" id="PTHR30069">
    <property type="entry name" value="TONB-DEPENDENT OUTER MEMBRANE RECEPTOR"/>
    <property type="match status" value="1"/>
</dbReference>
<comment type="subcellular location">
    <subcellularLocation>
        <location evidence="1 11">Cell outer membrane</location>
        <topology evidence="1 11">Multi-pass membrane protein</topology>
    </subcellularLocation>
</comment>
<evidence type="ECO:0000313" key="17">
    <source>
        <dbReference type="Proteomes" id="UP000281691"/>
    </source>
</evidence>